<feature type="non-terminal residue" evidence="1">
    <location>
        <position position="1"/>
    </location>
</feature>
<organism evidence="1">
    <name type="scientific">Nothobranchius rachovii</name>
    <name type="common">bluefin notho</name>
    <dbReference type="NCBI Taxonomy" id="451742"/>
    <lineage>
        <taxon>Eukaryota</taxon>
        <taxon>Metazoa</taxon>
        <taxon>Chordata</taxon>
        <taxon>Craniata</taxon>
        <taxon>Vertebrata</taxon>
        <taxon>Euteleostomi</taxon>
        <taxon>Actinopterygii</taxon>
        <taxon>Neopterygii</taxon>
        <taxon>Teleostei</taxon>
        <taxon>Neoteleostei</taxon>
        <taxon>Acanthomorphata</taxon>
        <taxon>Ovalentaria</taxon>
        <taxon>Atherinomorphae</taxon>
        <taxon>Cyprinodontiformes</taxon>
        <taxon>Nothobranchiidae</taxon>
        <taxon>Nothobranchius</taxon>
    </lineage>
</organism>
<name>A0A1A8R3M6_9TELE</name>
<proteinExistence type="predicted"/>
<gene>
    <name evidence="1" type="primary">Nfu_g_1_023019</name>
</gene>
<sequence length="82" mass="8986">PVSHPAWLQKCPNNEGQLLNLTAFCLKFAIFGSNKKLIIAQIFWQMCSSLHDWKYADSLRRLQHGSPFLSTLNAAAAAAAGG</sequence>
<accession>A0A1A8R3M6</accession>
<reference evidence="1" key="2">
    <citation type="submission" date="2016-06" db="EMBL/GenBank/DDBJ databases">
        <title>The genome of a short-lived fish provides insights into sex chromosome evolution and the genetic control of aging.</title>
        <authorList>
            <person name="Reichwald K."/>
            <person name="Felder M."/>
            <person name="Petzold A."/>
            <person name="Koch P."/>
            <person name="Groth M."/>
            <person name="Platzer M."/>
        </authorList>
    </citation>
    <scope>NUCLEOTIDE SEQUENCE</scope>
    <source>
        <tissue evidence="1">Brain</tissue>
    </source>
</reference>
<protein>
    <submittedName>
        <fullName evidence="1">Uncharacterized protein</fullName>
    </submittedName>
</protein>
<dbReference type="EMBL" id="HAEI01007017">
    <property type="protein sequence ID" value="SBS00043.1"/>
    <property type="molecule type" value="Transcribed_RNA"/>
</dbReference>
<dbReference type="AlphaFoldDB" id="A0A1A8R3M6"/>
<evidence type="ECO:0000313" key="1">
    <source>
        <dbReference type="EMBL" id="SBS00043.1"/>
    </source>
</evidence>
<feature type="non-terminal residue" evidence="1">
    <location>
        <position position="82"/>
    </location>
</feature>
<reference evidence="1" key="1">
    <citation type="submission" date="2016-05" db="EMBL/GenBank/DDBJ databases">
        <authorList>
            <person name="Lavstsen T."/>
            <person name="Jespersen J.S."/>
        </authorList>
    </citation>
    <scope>NUCLEOTIDE SEQUENCE</scope>
    <source>
        <tissue evidence="1">Brain</tissue>
    </source>
</reference>